<keyword evidence="4" id="KW-0479">Metal-binding</keyword>
<comment type="caution">
    <text evidence="7">The sequence shown here is derived from an EMBL/GenBank/DDBJ whole genome shotgun (WGS) entry which is preliminary data.</text>
</comment>
<keyword evidence="2" id="KW-0804">Transcription</keyword>
<keyword evidence="3" id="KW-0539">Nucleus</keyword>
<dbReference type="Gene3D" id="3.30.50.10">
    <property type="entry name" value="Erythroid Transcription Factor GATA-1, subunit A"/>
    <property type="match status" value="1"/>
</dbReference>
<feature type="domain" description="GATA-type" evidence="6">
    <location>
        <begin position="204"/>
        <end position="248"/>
    </location>
</feature>
<dbReference type="SMART" id="SM00401">
    <property type="entry name" value="ZnF_GATA"/>
    <property type="match status" value="1"/>
</dbReference>
<dbReference type="Proteomes" id="UP001175271">
    <property type="component" value="Unassembled WGS sequence"/>
</dbReference>
<protein>
    <recommendedName>
        <fullName evidence="6">GATA-type domain-containing protein</fullName>
    </recommendedName>
</protein>
<dbReference type="GO" id="GO:0043565">
    <property type="term" value="F:sequence-specific DNA binding"/>
    <property type="evidence" value="ECO:0007669"/>
    <property type="project" value="InterPro"/>
</dbReference>
<dbReference type="GO" id="GO:0008270">
    <property type="term" value="F:zinc ion binding"/>
    <property type="evidence" value="ECO:0007669"/>
    <property type="project" value="UniProtKB-KW"/>
</dbReference>
<evidence type="ECO:0000256" key="1">
    <source>
        <dbReference type="ARBA" id="ARBA00023015"/>
    </source>
</evidence>
<proteinExistence type="predicted"/>
<sequence>MDARREQTEKAVVHKEATKCKLCKSNGNDWFCLECCRKMTNHSSLRKHFCTACREVINMEMSEVWLSNKKSGQYFCDAACAYKFTLPKDVKSAAQAFLLSERAVSLSSTRKCKLCFTKLRPKQGEKEICHDCKKNNVEVLCPFCPDVRSIKNDNVRYFPCCVHSVEEEKTKMKLMRQGLSPREVEHALEDMRKERARKKAKEEEEKEISCYNCYESLPTMWKKNKRGEYLCNRCGIYEWRFGRPRPVAADGYFGVETLINPPCALCETHTTQNWLVDSGKRTVCSPCFMKNNLSLISDNEIWQMNLKDCKKRLKLDVEAAEIRELKELTTPKAKCTFSVKPKPVVVKKETDDIVLPKREPVVPILYLRSKKKDSLLKTPSEKPVSKKEPKATPSEEPKTDPKPQEVDETDNFEMVENEEEEKPEEAKGVVGTIASWMPFL</sequence>
<gene>
    <name evidence="7" type="ORF">QR680_018459</name>
</gene>
<dbReference type="SUPFAM" id="SSF57716">
    <property type="entry name" value="Glucocorticoid receptor-like (DNA-binding domain)"/>
    <property type="match status" value="1"/>
</dbReference>
<evidence type="ECO:0000313" key="8">
    <source>
        <dbReference type="Proteomes" id="UP001175271"/>
    </source>
</evidence>
<evidence type="ECO:0000256" key="3">
    <source>
        <dbReference type="ARBA" id="ARBA00023242"/>
    </source>
</evidence>
<evidence type="ECO:0000256" key="4">
    <source>
        <dbReference type="PROSITE-ProRule" id="PRU00094"/>
    </source>
</evidence>
<evidence type="ECO:0000256" key="2">
    <source>
        <dbReference type="ARBA" id="ARBA00023163"/>
    </source>
</evidence>
<dbReference type="PROSITE" id="PS50114">
    <property type="entry name" value="GATA_ZN_FINGER_2"/>
    <property type="match status" value="1"/>
</dbReference>
<accession>A0AA39HI13</accession>
<keyword evidence="1" id="KW-0805">Transcription regulation</keyword>
<feature type="region of interest" description="Disordered" evidence="5">
    <location>
        <begin position="376"/>
        <end position="440"/>
    </location>
</feature>
<dbReference type="AlphaFoldDB" id="A0AA39HI13"/>
<dbReference type="InterPro" id="IPR013088">
    <property type="entry name" value="Znf_NHR/GATA"/>
</dbReference>
<keyword evidence="4" id="KW-0863">Zinc-finger</keyword>
<evidence type="ECO:0000259" key="6">
    <source>
        <dbReference type="PROSITE" id="PS50114"/>
    </source>
</evidence>
<reference evidence="7" key="1">
    <citation type="submission" date="2023-06" db="EMBL/GenBank/DDBJ databases">
        <title>Genomic analysis of the entomopathogenic nematode Steinernema hermaphroditum.</title>
        <authorList>
            <person name="Schwarz E.M."/>
            <person name="Heppert J.K."/>
            <person name="Baniya A."/>
            <person name="Schwartz H.T."/>
            <person name="Tan C.-H."/>
            <person name="Antoshechkin I."/>
            <person name="Sternberg P.W."/>
            <person name="Goodrich-Blair H."/>
            <person name="Dillman A.R."/>
        </authorList>
    </citation>
    <scope>NUCLEOTIDE SEQUENCE</scope>
    <source>
        <strain evidence="7">PS9179</strain>
        <tissue evidence="7">Whole animal</tissue>
    </source>
</reference>
<organism evidence="7 8">
    <name type="scientific">Steinernema hermaphroditum</name>
    <dbReference type="NCBI Taxonomy" id="289476"/>
    <lineage>
        <taxon>Eukaryota</taxon>
        <taxon>Metazoa</taxon>
        <taxon>Ecdysozoa</taxon>
        <taxon>Nematoda</taxon>
        <taxon>Chromadorea</taxon>
        <taxon>Rhabditida</taxon>
        <taxon>Tylenchina</taxon>
        <taxon>Panagrolaimomorpha</taxon>
        <taxon>Strongyloidoidea</taxon>
        <taxon>Steinernematidae</taxon>
        <taxon>Steinernema</taxon>
    </lineage>
</organism>
<dbReference type="InterPro" id="IPR000679">
    <property type="entry name" value="Znf_GATA"/>
</dbReference>
<keyword evidence="4" id="KW-0862">Zinc</keyword>
<evidence type="ECO:0000313" key="7">
    <source>
        <dbReference type="EMBL" id="KAK0406253.1"/>
    </source>
</evidence>
<feature type="compositionally biased region" description="Basic and acidic residues" evidence="5">
    <location>
        <begin position="376"/>
        <end position="405"/>
    </location>
</feature>
<name>A0AA39HI13_9BILA</name>
<dbReference type="EMBL" id="JAUCMV010000004">
    <property type="protein sequence ID" value="KAK0406253.1"/>
    <property type="molecule type" value="Genomic_DNA"/>
</dbReference>
<dbReference type="GO" id="GO:0006355">
    <property type="term" value="P:regulation of DNA-templated transcription"/>
    <property type="evidence" value="ECO:0007669"/>
    <property type="project" value="InterPro"/>
</dbReference>
<keyword evidence="8" id="KW-1185">Reference proteome</keyword>
<evidence type="ECO:0000256" key="5">
    <source>
        <dbReference type="SAM" id="MobiDB-lite"/>
    </source>
</evidence>
<feature type="compositionally biased region" description="Acidic residues" evidence="5">
    <location>
        <begin position="406"/>
        <end position="423"/>
    </location>
</feature>